<protein>
    <recommendedName>
        <fullName evidence="1">F-box domain-containing protein</fullName>
    </recommendedName>
</protein>
<dbReference type="InterPro" id="IPR001810">
    <property type="entry name" value="F-box_dom"/>
</dbReference>
<gene>
    <name evidence="2" type="ORF">OSB04_018398</name>
</gene>
<reference evidence="2" key="1">
    <citation type="submission" date="2023-03" db="EMBL/GenBank/DDBJ databases">
        <title>Chromosome-scale reference genome and RAD-based genetic map of yellow starthistle (Centaurea solstitialis) reveal putative structural variation and QTLs associated with invader traits.</title>
        <authorList>
            <person name="Reatini B."/>
            <person name="Cang F.A."/>
            <person name="Jiang Q."/>
            <person name="Mckibben M.T.W."/>
            <person name="Barker M.S."/>
            <person name="Rieseberg L.H."/>
            <person name="Dlugosch K.M."/>
        </authorList>
    </citation>
    <scope>NUCLEOTIDE SEQUENCE</scope>
    <source>
        <strain evidence="2">CAN-66</strain>
        <tissue evidence="2">Leaf</tissue>
    </source>
</reference>
<dbReference type="InterPro" id="IPR050796">
    <property type="entry name" value="SCF_F-box_component"/>
</dbReference>
<feature type="domain" description="F-box" evidence="1">
    <location>
        <begin position="14"/>
        <end position="60"/>
    </location>
</feature>
<evidence type="ECO:0000259" key="1">
    <source>
        <dbReference type="PROSITE" id="PS50181"/>
    </source>
</evidence>
<evidence type="ECO:0000313" key="3">
    <source>
        <dbReference type="Proteomes" id="UP001172457"/>
    </source>
</evidence>
<dbReference type="PANTHER" id="PTHR31672:SF13">
    <property type="entry name" value="F-BOX PROTEIN CPR30-LIKE"/>
    <property type="match status" value="1"/>
</dbReference>
<dbReference type="Gene3D" id="1.20.1280.50">
    <property type="match status" value="1"/>
</dbReference>
<keyword evidence="3" id="KW-1185">Reference proteome</keyword>
<dbReference type="PANTHER" id="PTHR31672">
    <property type="entry name" value="BNACNNG10540D PROTEIN"/>
    <property type="match status" value="1"/>
</dbReference>
<accession>A0AA38T4S5</accession>
<dbReference type="SMART" id="SM00256">
    <property type="entry name" value="FBOX"/>
    <property type="match status" value="1"/>
</dbReference>
<proteinExistence type="predicted"/>
<organism evidence="2 3">
    <name type="scientific">Centaurea solstitialis</name>
    <name type="common">yellow star-thistle</name>
    <dbReference type="NCBI Taxonomy" id="347529"/>
    <lineage>
        <taxon>Eukaryota</taxon>
        <taxon>Viridiplantae</taxon>
        <taxon>Streptophyta</taxon>
        <taxon>Embryophyta</taxon>
        <taxon>Tracheophyta</taxon>
        <taxon>Spermatophyta</taxon>
        <taxon>Magnoliopsida</taxon>
        <taxon>eudicotyledons</taxon>
        <taxon>Gunneridae</taxon>
        <taxon>Pentapetalae</taxon>
        <taxon>asterids</taxon>
        <taxon>campanulids</taxon>
        <taxon>Asterales</taxon>
        <taxon>Asteraceae</taxon>
        <taxon>Carduoideae</taxon>
        <taxon>Cardueae</taxon>
        <taxon>Centaureinae</taxon>
        <taxon>Centaurea</taxon>
    </lineage>
</organism>
<comment type="caution">
    <text evidence="2">The sequence shown here is derived from an EMBL/GenBank/DDBJ whole genome shotgun (WGS) entry which is preliminary data.</text>
</comment>
<evidence type="ECO:0000313" key="2">
    <source>
        <dbReference type="EMBL" id="KAJ9554353.1"/>
    </source>
</evidence>
<dbReference type="Proteomes" id="UP001172457">
    <property type="component" value="Chromosome 4"/>
</dbReference>
<sequence>MGSRFQRKHRLAMATTIEKLPEHLLSNILVRVPARTLAQMRSVSRPLNALLSQLSFIKSHLHRSIETNDEILLVFKETYSSEVTAHPSISPHLELPNFIDQLPRLNDPLDEYVGHRVIGAVNGLICFYYLEDDYTIQIIRCR</sequence>
<dbReference type="Pfam" id="PF00646">
    <property type="entry name" value="F-box"/>
    <property type="match status" value="1"/>
</dbReference>
<dbReference type="AlphaFoldDB" id="A0AA38T4S5"/>
<name>A0AA38T4S5_9ASTR</name>
<dbReference type="SUPFAM" id="SSF81383">
    <property type="entry name" value="F-box domain"/>
    <property type="match status" value="1"/>
</dbReference>
<dbReference type="PROSITE" id="PS50181">
    <property type="entry name" value="FBOX"/>
    <property type="match status" value="1"/>
</dbReference>
<dbReference type="InterPro" id="IPR036047">
    <property type="entry name" value="F-box-like_dom_sf"/>
</dbReference>
<dbReference type="EMBL" id="JARYMX010000004">
    <property type="protein sequence ID" value="KAJ9554353.1"/>
    <property type="molecule type" value="Genomic_DNA"/>
</dbReference>